<reference evidence="1 2" key="1">
    <citation type="journal article" date="2022" name="Hortic Res">
        <title>A haplotype resolved chromosomal level avocado genome allows analysis of novel avocado genes.</title>
        <authorList>
            <person name="Nath O."/>
            <person name="Fletcher S.J."/>
            <person name="Hayward A."/>
            <person name="Shaw L.M."/>
            <person name="Masouleh A.K."/>
            <person name="Furtado A."/>
            <person name="Henry R.J."/>
            <person name="Mitter N."/>
        </authorList>
    </citation>
    <scope>NUCLEOTIDE SEQUENCE [LARGE SCALE GENOMIC DNA]</scope>
    <source>
        <strain evidence="2">cv. Hass</strain>
    </source>
</reference>
<dbReference type="EMBL" id="CM056809">
    <property type="protein sequence ID" value="KAJ8648789.1"/>
    <property type="molecule type" value="Genomic_DNA"/>
</dbReference>
<gene>
    <name evidence="1" type="ORF">MRB53_001812</name>
</gene>
<proteinExistence type="predicted"/>
<keyword evidence="2" id="KW-1185">Reference proteome</keyword>
<accession>A0ACC2MSW5</accession>
<organism evidence="1 2">
    <name type="scientific">Persea americana</name>
    <name type="common">Avocado</name>
    <dbReference type="NCBI Taxonomy" id="3435"/>
    <lineage>
        <taxon>Eukaryota</taxon>
        <taxon>Viridiplantae</taxon>
        <taxon>Streptophyta</taxon>
        <taxon>Embryophyta</taxon>
        <taxon>Tracheophyta</taxon>
        <taxon>Spermatophyta</taxon>
        <taxon>Magnoliopsida</taxon>
        <taxon>Magnoliidae</taxon>
        <taxon>Laurales</taxon>
        <taxon>Lauraceae</taxon>
        <taxon>Persea</taxon>
    </lineage>
</organism>
<name>A0ACC2MSW5_PERAE</name>
<dbReference type="Proteomes" id="UP001234297">
    <property type="component" value="Chromosome 1"/>
</dbReference>
<evidence type="ECO:0000313" key="1">
    <source>
        <dbReference type="EMBL" id="KAJ8648789.1"/>
    </source>
</evidence>
<sequence>MLSLQSLLLVLSILSISLFFVFSNKTPSKKPNGSVFVTYPIIGNLPLYLKNRYRWLEWQTEVLGEQPTNTITFRRPGSVPGVITASPANVEHILKTNFPNYPKGELFITTLEDFLGEGIFNVDGELWMFVLFTYLSNLWPIESSLLITGKAVQRDFLINGELNRVQMLAAAPWPIGPHQSSSPSINARSADPSLISDPSHLYFSQSFSPITPRCSHHTRHHHLHPSSSIQESATASFGIDRRQRVALIIRSPFIPFLGASTAGRPHLPPLIHPISTPSGFLGFSSCVFPAAGSISVVFSLENPLLNLPKELHDDGWKQGRNRAGNVIAVQLQGHVQQLVVGQLWGPV</sequence>
<evidence type="ECO:0000313" key="2">
    <source>
        <dbReference type="Proteomes" id="UP001234297"/>
    </source>
</evidence>
<protein>
    <submittedName>
        <fullName evidence="1">Uncharacterized protein</fullName>
    </submittedName>
</protein>
<comment type="caution">
    <text evidence="1">The sequence shown here is derived from an EMBL/GenBank/DDBJ whole genome shotgun (WGS) entry which is preliminary data.</text>
</comment>